<dbReference type="SUPFAM" id="SSF47819">
    <property type="entry name" value="HRDC-like"/>
    <property type="match status" value="1"/>
</dbReference>
<keyword evidence="11" id="KW-0238">DNA-binding</keyword>
<gene>
    <name evidence="20" type="ORF">CA2015_1070</name>
</gene>
<evidence type="ECO:0000256" key="16">
    <source>
        <dbReference type="NCBIfam" id="TIGR01389"/>
    </source>
</evidence>
<evidence type="ECO:0000256" key="12">
    <source>
        <dbReference type="ARBA" id="ARBA00023172"/>
    </source>
</evidence>
<evidence type="ECO:0000256" key="7">
    <source>
        <dbReference type="ARBA" id="ARBA00022801"/>
    </source>
</evidence>
<dbReference type="SMART" id="SM00487">
    <property type="entry name" value="DEXDc"/>
    <property type="match status" value="1"/>
</dbReference>
<dbReference type="Pfam" id="PF16124">
    <property type="entry name" value="RecQ_Zn_bind"/>
    <property type="match status" value="1"/>
</dbReference>
<dbReference type="InterPro" id="IPR006293">
    <property type="entry name" value="DNA_helicase_ATP-dep_RecQ_bac"/>
</dbReference>
<dbReference type="FunFam" id="3.40.50.300:FF:000156">
    <property type="entry name" value="ATP-dependent DNA helicase recQ"/>
    <property type="match status" value="1"/>
</dbReference>
<dbReference type="Gene3D" id="3.40.50.300">
    <property type="entry name" value="P-loop containing nucleotide triphosphate hydrolases"/>
    <property type="match status" value="2"/>
</dbReference>
<evidence type="ECO:0000256" key="6">
    <source>
        <dbReference type="ARBA" id="ARBA00022763"/>
    </source>
</evidence>
<dbReference type="GO" id="GO:0043138">
    <property type="term" value="F:3'-5' DNA helicase activity"/>
    <property type="evidence" value="ECO:0007669"/>
    <property type="project" value="UniProtKB-EC"/>
</dbReference>
<evidence type="ECO:0000256" key="14">
    <source>
        <dbReference type="ARBA" id="ARBA00023235"/>
    </source>
</evidence>
<keyword evidence="4" id="KW-0479">Metal-binding</keyword>
<dbReference type="InterPro" id="IPR010997">
    <property type="entry name" value="HRDC-like_sf"/>
</dbReference>
<evidence type="ECO:0000256" key="8">
    <source>
        <dbReference type="ARBA" id="ARBA00022806"/>
    </source>
</evidence>
<dbReference type="FunFam" id="1.10.150.80:FF:000002">
    <property type="entry name" value="ATP-dependent DNA helicase RecQ"/>
    <property type="match status" value="1"/>
</dbReference>
<dbReference type="FunFam" id="3.40.50.300:FF:000296">
    <property type="entry name" value="ATP-dependent DNA helicase RecQ"/>
    <property type="match status" value="1"/>
</dbReference>
<evidence type="ECO:0000256" key="15">
    <source>
        <dbReference type="ARBA" id="ARBA00034617"/>
    </source>
</evidence>
<dbReference type="Gene3D" id="1.10.10.10">
    <property type="entry name" value="Winged helix-like DNA-binding domain superfamily/Winged helix DNA-binding domain"/>
    <property type="match status" value="1"/>
</dbReference>
<evidence type="ECO:0000259" key="19">
    <source>
        <dbReference type="PROSITE" id="PS51194"/>
    </source>
</evidence>
<dbReference type="InterPro" id="IPR004589">
    <property type="entry name" value="DNA_helicase_ATP-dep_RecQ"/>
</dbReference>
<dbReference type="Proteomes" id="UP000036520">
    <property type="component" value="Chromosome"/>
</dbReference>
<dbReference type="RefSeq" id="WP_048640955.1">
    <property type="nucleotide sequence ID" value="NZ_CP012040.1"/>
</dbReference>
<dbReference type="GO" id="GO:0046872">
    <property type="term" value="F:metal ion binding"/>
    <property type="evidence" value="ECO:0007669"/>
    <property type="project" value="UniProtKB-KW"/>
</dbReference>
<dbReference type="InterPro" id="IPR027417">
    <property type="entry name" value="P-loop_NTPase"/>
</dbReference>
<dbReference type="GO" id="GO:0009378">
    <property type="term" value="F:four-way junction helicase activity"/>
    <property type="evidence" value="ECO:0007669"/>
    <property type="project" value="TreeGrafter"/>
</dbReference>
<reference evidence="20 21" key="1">
    <citation type="submission" date="2015-07" db="EMBL/GenBank/DDBJ databases">
        <authorList>
            <person name="Kim K.M."/>
        </authorList>
    </citation>
    <scope>NUCLEOTIDE SEQUENCE [LARGE SCALE GENOMIC DNA]</scope>
    <source>
        <strain evidence="20 21">KCTC 12363</strain>
    </source>
</reference>
<dbReference type="InterPro" id="IPR044876">
    <property type="entry name" value="HRDC_dom_sf"/>
</dbReference>
<dbReference type="KEGG" id="camu:CA2015_1070"/>
<dbReference type="Pfam" id="PF00271">
    <property type="entry name" value="Helicase_C"/>
    <property type="match status" value="1"/>
</dbReference>
<dbReference type="InterPro" id="IPR002121">
    <property type="entry name" value="HRDC_dom"/>
</dbReference>
<feature type="domain" description="Helicase C-terminal" evidence="19">
    <location>
        <begin position="218"/>
        <end position="364"/>
    </location>
</feature>
<evidence type="ECO:0000256" key="2">
    <source>
        <dbReference type="ARBA" id="ARBA00001947"/>
    </source>
</evidence>
<dbReference type="Pfam" id="PF14493">
    <property type="entry name" value="HTH_40"/>
    <property type="match status" value="1"/>
</dbReference>
<dbReference type="GO" id="GO:0006260">
    <property type="term" value="P:DNA replication"/>
    <property type="evidence" value="ECO:0007669"/>
    <property type="project" value="InterPro"/>
</dbReference>
<dbReference type="NCBIfam" id="TIGR00614">
    <property type="entry name" value="recQ_fam"/>
    <property type="match status" value="1"/>
</dbReference>
<name>A0A0H4PQI6_9BACT</name>
<sequence length="709" mass="80097">MKPIEVLKKYYGYDSFRGQQESIIRQVLEKKDCIALMPTGAGKSVCYQVPAMVLPGLTLVVSPLIALMKDQVDAMNEIGIPAAFLNSTMDISEQRHVSDQAMNGGIKLLYVAPERLFSGGYPLVNALKEMNLSLVAVDEAHCVSQWGHDFRPEYLKLGALRKAFPETPFLALTATADKLTRQDIASRLSLNKPEWFISSFDRPNITYRVALRSDAFGKLVDFLHLRPNDSGIVYCLSRKSVEATASKLNANGFSALPYHAGLSKDIRQENQEKFIKDEVKIIVATIAFGMGIDKSNVRFVVHTNMPQNIESYYQETGRAGRDGLPGEALLFYSLGDSITLRRMIESAENEDYVKHMKAKMNTMVQFCQTKSCRRRYLLNYFGEEYPQDCGNCDVCFQKNNKSDMTVFSQMLLSAVVRLGQQFGLGHVILVLRGSQAAKVTESQKSLSVYGIGKDRSEDFWKRLGFQLIAEGYLLQEDPKMPVLKLSDLGWEKLKLKEKFLLSMEEEVFKRTESSTEKDEALFDKLRTTRKELADAQNVPPYIVFSDATLVEMSQQYPKNERELIRVSGIGQLKLERYGEAFLKVITTHIKENNIVPPKKTGAPVVRKIKTAPSASVQETFELYKEGKTIFQIAQVRSLAKTTIEGHIVRLIEENKLDKKTFLSEEDAQAIVAVANKIEDFGLKKLKDHFGEKYSYFELKVALSEIKESK</sequence>
<dbReference type="InterPro" id="IPR029491">
    <property type="entry name" value="Helicase_HTH"/>
</dbReference>
<dbReference type="PROSITE" id="PS51192">
    <property type="entry name" value="HELICASE_ATP_BIND_1"/>
    <property type="match status" value="1"/>
</dbReference>
<dbReference type="Gene3D" id="1.10.150.80">
    <property type="entry name" value="HRDC domain"/>
    <property type="match status" value="1"/>
</dbReference>
<keyword evidence="21" id="KW-1185">Reference proteome</keyword>
<dbReference type="SUPFAM" id="SSF52540">
    <property type="entry name" value="P-loop containing nucleoside triphosphate hydrolases"/>
    <property type="match status" value="1"/>
</dbReference>
<protein>
    <recommendedName>
        <fullName evidence="16">DNA helicase RecQ</fullName>
        <ecNumber evidence="16">5.6.2.4</ecNumber>
    </recommendedName>
</protein>
<proteinExistence type="inferred from homology"/>
<dbReference type="PATRIC" id="fig|320787.5.peg.1187"/>
<keyword evidence="6" id="KW-0227">DNA damage</keyword>
<dbReference type="CDD" id="cd17920">
    <property type="entry name" value="DEXHc_RecQ"/>
    <property type="match status" value="1"/>
</dbReference>
<evidence type="ECO:0000313" key="20">
    <source>
        <dbReference type="EMBL" id="AKP50522.1"/>
    </source>
</evidence>
<dbReference type="GO" id="GO:0003677">
    <property type="term" value="F:DNA binding"/>
    <property type="evidence" value="ECO:0007669"/>
    <property type="project" value="UniProtKB-KW"/>
</dbReference>
<evidence type="ECO:0000313" key="21">
    <source>
        <dbReference type="Proteomes" id="UP000036520"/>
    </source>
</evidence>
<dbReference type="GO" id="GO:0005524">
    <property type="term" value="F:ATP binding"/>
    <property type="evidence" value="ECO:0007669"/>
    <property type="project" value="UniProtKB-KW"/>
</dbReference>
<keyword evidence="14" id="KW-0413">Isomerase</keyword>
<dbReference type="PANTHER" id="PTHR13710">
    <property type="entry name" value="DNA HELICASE RECQ FAMILY MEMBER"/>
    <property type="match status" value="1"/>
</dbReference>
<dbReference type="SMART" id="SM00956">
    <property type="entry name" value="RQC"/>
    <property type="match status" value="1"/>
</dbReference>
<keyword evidence="13" id="KW-0234">DNA repair</keyword>
<evidence type="ECO:0000259" key="17">
    <source>
        <dbReference type="PROSITE" id="PS50967"/>
    </source>
</evidence>
<evidence type="ECO:0000256" key="13">
    <source>
        <dbReference type="ARBA" id="ARBA00023204"/>
    </source>
</evidence>
<dbReference type="NCBIfam" id="TIGR01389">
    <property type="entry name" value="recQ"/>
    <property type="match status" value="1"/>
</dbReference>
<dbReference type="InterPro" id="IPR036388">
    <property type="entry name" value="WH-like_DNA-bd_sf"/>
</dbReference>
<dbReference type="SMART" id="SM00341">
    <property type="entry name" value="HRDC"/>
    <property type="match status" value="1"/>
</dbReference>
<dbReference type="InterPro" id="IPR011545">
    <property type="entry name" value="DEAD/DEAH_box_helicase_dom"/>
</dbReference>
<comment type="similarity">
    <text evidence="3">Belongs to the helicase family. RecQ subfamily.</text>
</comment>
<dbReference type="GO" id="GO:0006281">
    <property type="term" value="P:DNA repair"/>
    <property type="evidence" value="ECO:0007669"/>
    <property type="project" value="UniProtKB-KW"/>
</dbReference>
<keyword evidence="5" id="KW-0547">Nucleotide-binding</keyword>
<dbReference type="InterPro" id="IPR014001">
    <property type="entry name" value="Helicase_ATP-bd"/>
</dbReference>
<dbReference type="GO" id="GO:0030894">
    <property type="term" value="C:replisome"/>
    <property type="evidence" value="ECO:0007669"/>
    <property type="project" value="TreeGrafter"/>
</dbReference>
<keyword evidence="12" id="KW-0233">DNA recombination</keyword>
<dbReference type="InterPro" id="IPR036390">
    <property type="entry name" value="WH_DNA-bd_sf"/>
</dbReference>
<comment type="cofactor">
    <cofactor evidence="1">
        <name>Mg(2+)</name>
        <dbReference type="ChEBI" id="CHEBI:18420"/>
    </cofactor>
</comment>
<comment type="catalytic activity">
    <reaction evidence="15">
        <text>Couples ATP hydrolysis with the unwinding of duplex DNA by translocating in the 3'-5' direction.</text>
        <dbReference type="EC" id="5.6.2.4"/>
    </reaction>
</comment>
<evidence type="ECO:0000256" key="10">
    <source>
        <dbReference type="ARBA" id="ARBA00022840"/>
    </source>
</evidence>
<dbReference type="EMBL" id="CP012040">
    <property type="protein sequence ID" value="AKP50522.1"/>
    <property type="molecule type" value="Genomic_DNA"/>
</dbReference>
<evidence type="ECO:0000256" key="11">
    <source>
        <dbReference type="ARBA" id="ARBA00023125"/>
    </source>
</evidence>
<dbReference type="PROSITE" id="PS50967">
    <property type="entry name" value="HRDC"/>
    <property type="match status" value="1"/>
</dbReference>
<evidence type="ECO:0000256" key="1">
    <source>
        <dbReference type="ARBA" id="ARBA00001946"/>
    </source>
</evidence>
<dbReference type="AlphaFoldDB" id="A0A0H4PQI6"/>
<dbReference type="Pfam" id="PF00570">
    <property type="entry name" value="HRDC"/>
    <property type="match status" value="1"/>
</dbReference>
<feature type="domain" description="Helicase ATP-binding" evidence="18">
    <location>
        <begin position="24"/>
        <end position="194"/>
    </location>
</feature>
<dbReference type="InterPro" id="IPR001650">
    <property type="entry name" value="Helicase_C-like"/>
</dbReference>
<dbReference type="GO" id="GO:0005737">
    <property type="term" value="C:cytoplasm"/>
    <property type="evidence" value="ECO:0007669"/>
    <property type="project" value="TreeGrafter"/>
</dbReference>
<keyword evidence="8 20" id="KW-0347">Helicase</keyword>
<dbReference type="Pfam" id="PF00270">
    <property type="entry name" value="DEAD"/>
    <property type="match status" value="1"/>
</dbReference>
<dbReference type="PANTHER" id="PTHR13710:SF105">
    <property type="entry name" value="ATP-DEPENDENT DNA HELICASE Q1"/>
    <property type="match status" value="1"/>
</dbReference>
<keyword evidence="7" id="KW-0378">Hydrolase</keyword>
<dbReference type="GO" id="GO:0043590">
    <property type="term" value="C:bacterial nucleoid"/>
    <property type="evidence" value="ECO:0007669"/>
    <property type="project" value="TreeGrafter"/>
</dbReference>
<evidence type="ECO:0000256" key="9">
    <source>
        <dbReference type="ARBA" id="ARBA00022833"/>
    </source>
</evidence>
<keyword evidence="9" id="KW-0862">Zinc</keyword>
<dbReference type="GO" id="GO:0016787">
    <property type="term" value="F:hydrolase activity"/>
    <property type="evidence" value="ECO:0007669"/>
    <property type="project" value="UniProtKB-KW"/>
</dbReference>
<dbReference type="PROSITE" id="PS51194">
    <property type="entry name" value="HELICASE_CTER"/>
    <property type="match status" value="1"/>
</dbReference>
<dbReference type="Pfam" id="PF09382">
    <property type="entry name" value="RQC"/>
    <property type="match status" value="1"/>
</dbReference>
<evidence type="ECO:0000256" key="5">
    <source>
        <dbReference type="ARBA" id="ARBA00022741"/>
    </source>
</evidence>
<dbReference type="STRING" id="320787.CA2015_1070"/>
<dbReference type="InterPro" id="IPR032284">
    <property type="entry name" value="RecQ_Zn-bd"/>
</dbReference>
<organism evidence="20 21">
    <name type="scientific">Cyclobacterium amurskyense</name>
    <dbReference type="NCBI Taxonomy" id="320787"/>
    <lineage>
        <taxon>Bacteria</taxon>
        <taxon>Pseudomonadati</taxon>
        <taxon>Bacteroidota</taxon>
        <taxon>Cytophagia</taxon>
        <taxon>Cytophagales</taxon>
        <taxon>Cyclobacteriaceae</taxon>
        <taxon>Cyclobacterium</taxon>
    </lineage>
</organism>
<evidence type="ECO:0000256" key="4">
    <source>
        <dbReference type="ARBA" id="ARBA00022723"/>
    </source>
</evidence>
<dbReference type="GO" id="GO:0006310">
    <property type="term" value="P:DNA recombination"/>
    <property type="evidence" value="ECO:0007669"/>
    <property type="project" value="UniProtKB-UniRule"/>
</dbReference>
<dbReference type="SUPFAM" id="SSF46785">
    <property type="entry name" value="Winged helix' DNA-binding domain"/>
    <property type="match status" value="1"/>
</dbReference>
<dbReference type="OrthoDB" id="9763310at2"/>
<evidence type="ECO:0000259" key="18">
    <source>
        <dbReference type="PROSITE" id="PS51192"/>
    </source>
</evidence>
<dbReference type="SMART" id="SM00490">
    <property type="entry name" value="HELICc"/>
    <property type="match status" value="1"/>
</dbReference>
<evidence type="ECO:0000256" key="3">
    <source>
        <dbReference type="ARBA" id="ARBA00005446"/>
    </source>
</evidence>
<dbReference type="CDD" id="cd18794">
    <property type="entry name" value="SF2_C_RecQ"/>
    <property type="match status" value="1"/>
</dbReference>
<keyword evidence="10" id="KW-0067">ATP-binding</keyword>
<accession>A0A0H4PQI6</accession>
<comment type="cofactor">
    <cofactor evidence="2">
        <name>Zn(2+)</name>
        <dbReference type="ChEBI" id="CHEBI:29105"/>
    </cofactor>
</comment>
<feature type="domain" description="HRDC" evidence="17">
    <location>
        <begin position="515"/>
        <end position="595"/>
    </location>
</feature>
<dbReference type="EC" id="5.6.2.4" evidence="16"/>
<dbReference type="InterPro" id="IPR018982">
    <property type="entry name" value="RQC_domain"/>
</dbReference>
<dbReference type="GO" id="GO:0009432">
    <property type="term" value="P:SOS response"/>
    <property type="evidence" value="ECO:0007669"/>
    <property type="project" value="UniProtKB-UniRule"/>
</dbReference>